<evidence type="ECO:0000256" key="6">
    <source>
        <dbReference type="ARBA" id="ARBA00012778"/>
    </source>
</evidence>
<dbReference type="FunFam" id="1.50.10.10:FF:000039">
    <property type="entry name" value="Glycogen debranching enzyme Gdb1, putative"/>
    <property type="match status" value="1"/>
</dbReference>
<dbReference type="Pfam" id="PF14702">
    <property type="entry name" value="hGDE_central"/>
    <property type="match status" value="1"/>
</dbReference>
<evidence type="ECO:0000256" key="7">
    <source>
        <dbReference type="ARBA" id="ARBA00020723"/>
    </source>
</evidence>
<feature type="domain" description="Glycogen debranching enzyme C-terminal" evidence="17">
    <location>
        <begin position="943"/>
        <end position="1409"/>
    </location>
</feature>
<dbReference type="GO" id="GO:0005978">
    <property type="term" value="P:glycogen biosynthetic process"/>
    <property type="evidence" value="ECO:0007669"/>
    <property type="project" value="UniProtKB-KW"/>
</dbReference>
<evidence type="ECO:0000256" key="14">
    <source>
        <dbReference type="ARBA" id="ARBA00023295"/>
    </source>
</evidence>
<proteinExistence type="inferred from homology"/>
<dbReference type="Proteomes" id="UP000278143">
    <property type="component" value="Unassembled WGS sequence"/>
</dbReference>
<comment type="function">
    <text evidence="3">Multifunctional enzyme acting as 1,4-alpha-D-glucan:1,4-alpha-D-glucan 4-alpha-D-glycosyltransferase and amylo-1,6-glucosidase in glycogen degradation.</text>
</comment>
<evidence type="ECO:0000256" key="16">
    <source>
        <dbReference type="ARBA" id="ARBA00031477"/>
    </source>
</evidence>
<keyword evidence="9" id="KW-0328">Glycosyltransferase</keyword>
<accession>A0A4P9Z5C3</accession>
<dbReference type="InterPro" id="IPR032788">
    <property type="entry name" value="AGL_central"/>
</dbReference>
<evidence type="ECO:0000256" key="13">
    <source>
        <dbReference type="ARBA" id="ARBA00023268"/>
    </source>
</evidence>
<dbReference type="OrthoDB" id="10248904at2759"/>
<evidence type="ECO:0000256" key="8">
    <source>
        <dbReference type="ARBA" id="ARBA00022490"/>
    </source>
</evidence>
<reference evidence="21" key="1">
    <citation type="journal article" date="2018" name="Nat. Microbiol.">
        <title>Leveraging single-cell genomics to expand the fungal tree of life.</title>
        <authorList>
            <person name="Ahrendt S.R."/>
            <person name="Quandt C.A."/>
            <person name="Ciobanu D."/>
            <person name="Clum A."/>
            <person name="Salamov A."/>
            <person name="Andreopoulos B."/>
            <person name="Cheng J.F."/>
            <person name="Woyke T."/>
            <person name="Pelin A."/>
            <person name="Henrissat B."/>
            <person name="Reynolds N.K."/>
            <person name="Benny G.L."/>
            <person name="Smith M.E."/>
            <person name="James T.Y."/>
            <person name="Grigoriev I.V."/>
        </authorList>
    </citation>
    <scope>NUCLEOTIDE SEQUENCE [LARGE SCALE GENOMIC DNA]</scope>
    <source>
        <strain evidence="21">Benny S71-1</strain>
    </source>
</reference>
<keyword evidence="11" id="KW-0378">Hydrolase</keyword>
<evidence type="ECO:0000256" key="4">
    <source>
        <dbReference type="ARBA" id="ARBA00004496"/>
    </source>
</evidence>
<dbReference type="EC" id="3.2.1.33" evidence="6"/>
<feature type="domain" description="Glycogen debranching enzyme central" evidence="19">
    <location>
        <begin position="631"/>
        <end position="869"/>
    </location>
</feature>
<evidence type="ECO:0000313" key="20">
    <source>
        <dbReference type="EMBL" id="RKP27705.1"/>
    </source>
</evidence>
<keyword evidence="10" id="KW-0808">Transferase</keyword>
<dbReference type="InterPro" id="IPR017853">
    <property type="entry name" value="GH"/>
</dbReference>
<dbReference type="InterPro" id="IPR012341">
    <property type="entry name" value="6hp_glycosidase-like_sf"/>
</dbReference>
<evidence type="ECO:0000313" key="21">
    <source>
        <dbReference type="Proteomes" id="UP000278143"/>
    </source>
</evidence>
<dbReference type="GO" id="GO:0005980">
    <property type="term" value="P:glycogen catabolic process"/>
    <property type="evidence" value="ECO:0007669"/>
    <property type="project" value="InterPro"/>
</dbReference>
<sequence length="1422" mass="158691">MSIHRATTANASSDDDGVTASALGLDGVVLQSVVPKWLGPLSQWPRQIANAATLGYNLIHYAPMQARGHSNSPYSIYDQLALADDLFADQPDLTDGEARWQALGRTLRQIEADDGVLAVADVVLNHTADNSPWLQTHPESGYNLENAPHLIPAYELDEALMQLSADLSTVHHVPTDLRSEDDLQAVIAVVRDEVLAKLKLWEYYIIDVEPAVEQCREHMSQTKNSVLSIPLPDNLAQQTIADLAGLFEKLAVQNDHPGRRYGKEVNMNAAIPFVLALCADAAAHAEQMLSPGGGWPKDIVEKACGKLKEIVEAVNLPYYRQYDADMAAAITNITNTLRYERLDAHGPRRGAITREQPLVTTYFTRLPLNDTTRVHTKEARVLANNGWIWGGNPLHDFASAESAAYLRRDVIVWGDCVKLRYGSSRADNPWLWDHMTEYTKRMAAHFHGFRLDNCHSTPLPLAEHVLDAARTVRPDLYVTAELFTGDEEIDITFVSRLGIHSLVRESMRADDVRELSRLVHRYGGIPIGSFDEESRAIAGTVRNEAGETVPCLFVPVQPRAPHAIFMDCTHDNETPHQRRMTEDTLPNAAVVSMACCATGSVRGYDELFPKLLDLVQEQRHYRLLANPLAEGIGHLKQKLQLLHARMAHDGCSEIFVHQENQYILVHRQNPLTRQGYLLIAHAYFKGFGEHSYMAPTMLRGTKVKTLFSGRIEVTGDDVPTSETELWGIPARVVDVPALSIEEGRDEHGPWTKLTLPADFPPGSIVMLETNVDEVNGLEEFICAEADVPMRDLTPIELNIVLYRCGEEEQDTTPGNDVYHIPNYGALPYCGLEGFMSVLRSVLRNNDLGHALCDHLRSGRWALDYICGRIQRHVDAYPALKPFEQWLTERVARIKRAPDFLMPKLFSLLVRTAYNAAVERASHEMTPMVHKSELAKSLALCSLQMVGKVPSTGLHPTTNDACLAAGLTHFTVRHMRCWGRDTFIALHGLLVATGRFDVAREHILAFAENIRHGLIPNLLDSARKPRYNARDAAWWFAQAVKDYCDAAPEGVDLLQVVVRRRFPRDDRYVDASSEEAYVSPSTLGEILHEICQRHANGIHFREWNAGPALDHAMQEAGFQIDIDTDIETGLVRGGNASNCGTWMDKMGDSHKAGNYGVPATPRDGAPIEIIGLIKSTVTWLSKLHEQGKFPHKGVIITRPNETPKLFAYKDWCDRIQASFERHFYVPLHSTDDSKYVIDAALVNRRGIYKDTYGGSKAFADYQFRPNFAVAMVVAPELFDRQHAQQVLWQAQEHLLGPIGMRTLDPSDWAYRGNYNNADDSDDVHVAHGFNYHQGPEWVWCTGYFLRALAQFDTDSAMSSKVGMVINQALRNFSEAVTTNAFAGLPELTNANGSYCADSCATQAWSAGTILSLLDQLIDKKCSF</sequence>
<dbReference type="Gene3D" id="3.20.20.80">
    <property type="entry name" value="Glycosidases"/>
    <property type="match status" value="2"/>
</dbReference>
<dbReference type="PANTHER" id="PTHR10569:SF2">
    <property type="entry name" value="GLYCOGEN DEBRANCHING ENZYME"/>
    <property type="match status" value="1"/>
</dbReference>
<dbReference type="GO" id="GO:0004135">
    <property type="term" value="F:amylo-alpha-1,6-glucosidase activity"/>
    <property type="evidence" value="ECO:0007669"/>
    <property type="project" value="UniProtKB-EC"/>
</dbReference>
<comment type="catalytic activity">
    <reaction evidence="1">
        <text>Transfers a segment of a (1-&gt;4)-alpha-D-glucan to a new position in an acceptor, which may be glucose or a (1-&gt;4)-alpha-D-glucan.</text>
        <dbReference type="EC" id="2.4.1.25"/>
    </reaction>
</comment>
<dbReference type="CDD" id="cd11327">
    <property type="entry name" value="AmyAc_Glg_debranch_2"/>
    <property type="match status" value="1"/>
</dbReference>
<dbReference type="EMBL" id="KZ989164">
    <property type="protein sequence ID" value="RKP27705.1"/>
    <property type="molecule type" value="Genomic_DNA"/>
</dbReference>
<feature type="domain" description="Glycogen debranching enzyme glucanotransferase" evidence="18">
    <location>
        <begin position="23"/>
        <end position="477"/>
    </location>
</feature>
<dbReference type="Gene3D" id="1.50.10.10">
    <property type="match status" value="1"/>
</dbReference>
<keyword evidence="13" id="KW-0511">Multifunctional enzyme</keyword>
<dbReference type="FunFam" id="3.20.20.80:FF:000242">
    <property type="entry name" value="Glycogen debranching enzyme Gdb1, putative"/>
    <property type="match status" value="1"/>
</dbReference>
<evidence type="ECO:0000259" key="18">
    <source>
        <dbReference type="Pfam" id="PF14701"/>
    </source>
</evidence>
<dbReference type="PANTHER" id="PTHR10569">
    <property type="entry name" value="GLYCOGEN DEBRANCHING ENZYME"/>
    <property type="match status" value="1"/>
</dbReference>
<evidence type="ECO:0000256" key="1">
    <source>
        <dbReference type="ARBA" id="ARBA00000439"/>
    </source>
</evidence>
<evidence type="ECO:0000256" key="2">
    <source>
        <dbReference type="ARBA" id="ARBA00000927"/>
    </source>
</evidence>
<evidence type="ECO:0000256" key="3">
    <source>
        <dbReference type="ARBA" id="ARBA00003530"/>
    </source>
</evidence>
<gene>
    <name evidence="20" type="ORF">SYNPS1DRAFT_12276</name>
</gene>
<dbReference type="Pfam" id="PF14701">
    <property type="entry name" value="hDGE_amylase"/>
    <property type="match status" value="1"/>
</dbReference>
<dbReference type="InterPro" id="IPR032790">
    <property type="entry name" value="GDE_C"/>
</dbReference>
<evidence type="ECO:0000256" key="5">
    <source>
        <dbReference type="ARBA" id="ARBA00012560"/>
    </source>
</evidence>
<organism evidence="20 21">
    <name type="scientific">Syncephalis pseudoplumigaleata</name>
    <dbReference type="NCBI Taxonomy" id="1712513"/>
    <lineage>
        <taxon>Eukaryota</taxon>
        <taxon>Fungi</taxon>
        <taxon>Fungi incertae sedis</taxon>
        <taxon>Zoopagomycota</taxon>
        <taxon>Zoopagomycotina</taxon>
        <taxon>Zoopagomycetes</taxon>
        <taxon>Zoopagales</taxon>
        <taxon>Piptocephalidaceae</taxon>
        <taxon>Syncephalis</taxon>
    </lineage>
</organism>
<evidence type="ECO:0000256" key="12">
    <source>
        <dbReference type="ARBA" id="ARBA00023056"/>
    </source>
</evidence>
<keyword evidence="12" id="KW-0320">Glycogen biosynthesis</keyword>
<name>A0A4P9Z5C3_9FUNG</name>
<evidence type="ECO:0000256" key="10">
    <source>
        <dbReference type="ARBA" id="ARBA00022679"/>
    </source>
</evidence>
<evidence type="ECO:0000256" key="15">
    <source>
        <dbReference type="ARBA" id="ARBA00025780"/>
    </source>
</evidence>
<keyword evidence="14" id="KW-0326">Glycosidase</keyword>
<dbReference type="InterPro" id="IPR032792">
    <property type="entry name" value="AGL_glucanoTrfase"/>
</dbReference>
<dbReference type="GO" id="GO:0004134">
    <property type="term" value="F:4-alpha-glucanotransferase activity"/>
    <property type="evidence" value="ECO:0007669"/>
    <property type="project" value="UniProtKB-EC"/>
</dbReference>
<evidence type="ECO:0000256" key="9">
    <source>
        <dbReference type="ARBA" id="ARBA00022676"/>
    </source>
</evidence>
<keyword evidence="8" id="KW-0963">Cytoplasm</keyword>
<dbReference type="InterPro" id="IPR008928">
    <property type="entry name" value="6-hairpin_glycosidase_sf"/>
</dbReference>
<dbReference type="InterPro" id="IPR010401">
    <property type="entry name" value="AGL/Gdb1"/>
</dbReference>
<evidence type="ECO:0000259" key="17">
    <source>
        <dbReference type="Pfam" id="PF06202"/>
    </source>
</evidence>
<comment type="similarity">
    <text evidence="15">Belongs to the glycogen debranching enzyme family.</text>
</comment>
<keyword evidence="21" id="KW-1185">Reference proteome</keyword>
<comment type="subcellular location">
    <subcellularLocation>
        <location evidence="4">Cytoplasm</location>
    </subcellularLocation>
</comment>
<dbReference type="SUPFAM" id="SSF48208">
    <property type="entry name" value="Six-hairpin glycosidases"/>
    <property type="match status" value="1"/>
</dbReference>
<dbReference type="GO" id="GO:0005737">
    <property type="term" value="C:cytoplasm"/>
    <property type="evidence" value="ECO:0007669"/>
    <property type="project" value="UniProtKB-SubCell"/>
</dbReference>
<dbReference type="SUPFAM" id="SSF51445">
    <property type="entry name" value="(Trans)glycosidases"/>
    <property type="match status" value="1"/>
</dbReference>
<dbReference type="Pfam" id="PF06202">
    <property type="entry name" value="GDE_C"/>
    <property type="match status" value="1"/>
</dbReference>
<evidence type="ECO:0000256" key="11">
    <source>
        <dbReference type="ARBA" id="ARBA00022801"/>
    </source>
</evidence>
<dbReference type="EC" id="2.4.1.25" evidence="5"/>
<evidence type="ECO:0000259" key="19">
    <source>
        <dbReference type="Pfam" id="PF14702"/>
    </source>
</evidence>
<comment type="catalytic activity">
    <reaction evidence="2">
        <text>Hydrolysis of (1-&gt;6)-alpha-D-glucosidic branch linkages in glycogen phosphorylase limit dextrin.</text>
        <dbReference type="EC" id="3.2.1.33"/>
    </reaction>
</comment>
<protein>
    <recommendedName>
        <fullName evidence="7">Glycogen debranching enzyme</fullName>
        <ecNumber evidence="5">2.4.1.25</ecNumber>
        <ecNumber evidence="6">3.2.1.33</ecNumber>
    </recommendedName>
    <alternativeName>
        <fullName evidence="16">Glycogen debrancher</fullName>
    </alternativeName>
</protein>